<reference evidence="2" key="1">
    <citation type="submission" date="2017-09" db="EMBL/GenBank/DDBJ databases">
        <authorList>
            <person name="Varghese N."/>
            <person name="Submissions S."/>
        </authorList>
    </citation>
    <scope>NUCLEOTIDE SEQUENCE [LARGE SCALE GENOMIC DNA]</scope>
    <source>
        <strain evidence="2">CGMCC 1.12803</strain>
    </source>
</reference>
<dbReference type="EMBL" id="OCMT01000002">
    <property type="protein sequence ID" value="SOD13896.1"/>
    <property type="molecule type" value="Genomic_DNA"/>
</dbReference>
<dbReference type="AlphaFoldDB" id="A0A285ZW86"/>
<sequence length="318" mass="37108">MRMNKMLPIFPWCVSNQPVNRCPGDLLNYFNHMRRKTLKVAFREMHSEVESLLANEALSLMQRFNQAMPLVATFLDYARLERLDVGFSDQMEEIYFFKFEKPEYYAMKIYVAGWYTLMNGRPKGTAQQQREYFTEELRFIYRFFSQHAFHYQYFRSGMTELDELLFVRGVEVAPVFILEVPELDASFCTSGDYMFAKFIAYERLQELILAEIDQLDQGTRLVIPAGSPVIGGGKVMEWTGEVINLVELGYALYVSGQIGGGKAGLGEIFRWLESSFGLEIGIPANRLREIKRRKRMEKLHFIRLLQEMLTEYIDKSEA</sequence>
<protein>
    <submittedName>
        <fullName evidence="1">RteC protein</fullName>
    </submittedName>
</protein>
<dbReference type="Pfam" id="PF09357">
    <property type="entry name" value="RteC"/>
    <property type="match status" value="1"/>
</dbReference>
<dbReference type="Proteomes" id="UP000219281">
    <property type="component" value="Unassembled WGS sequence"/>
</dbReference>
<dbReference type="OrthoDB" id="790983at2"/>
<evidence type="ECO:0000313" key="2">
    <source>
        <dbReference type="Proteomes" id="UP000219281"/>
    </source>
</evidence>
<proteinExistence type="predicted"/>
<keyword evidence="2" id="KW-1185">Reference proteome</keyword>
<organism evidence="1 2">
    <name type="scientific">Pedobacter xixiisoli</name>
    <dbReference type="NCBI Taxonomy" id="1476464"/>
    <lineage>
        <taxon>Bacteria</taxon>
        <taxon>Pseudomonadati</taxon>
        <taxon>Bacteroidota</taxon>
        <taxon>Sphingobacteriia</taxon>
        <taxon>Sphingobacteriales</taxon>
        <taxon>Sphingobacteriaceae</taxon>
        <taxon>Pedobacter</taxon>
    </lineage>
</organism>
<evidence type="ECO:0000313" key="1">
    <source>
        <dbReference type="EMBL" id="SOD13896.1"/>
    </source>
</evidence>
<gene>
    <name evidence="1" type="ORF">SAMN06297358_1297</name>
</gene>
<accession>A0A285ZW86</accession>
<dbReference type="InterPro" id="IPR018534">
    <property type="entry name" value="Tet_reg_excision_RteC"/>
</dbReference>
<name>A0A285ZW86_9SPHI</name>